<dbReference type="AlphaFoldDB" id="A0A523UW25"/>
<name>A0A523UW25_UNCT6</name>
<feature type="domain" description="FlgD/Vpr Ig-like" evidence="1">
    <location>
        <begin position="12"/>
        <end position="61"/>
    </location>
</feature>
<dbReference type="NCBIfam" id="TIGR04183">
    <property type="entry name" value="Por_Secre_tail"/>
    <property type="match status" value="1"/>
</dbReference>
<dbReference type="EMBL" id="SOJN01000045">
    <property type="protein sequence ID" value="TET46752.1"/>
    <property type="molecule type" value="Genomic_DNA"/>
</dbReference>
<evidence type="ECO:0000313" key="2">
    <source>
        <dbReference type="EMBL" id="TET46752.1"/>
    </source>
</evidence>
<evidence type="ECO:0000259" key="1">
    <source>
        <dbReference type="Pfam" id="PF13860"/>
    </source>
</evidence>
<dbReference type="Pfam" id="PF13860">
    <property type="entry name" value="FlgD_ig"/>
    <property type="match status" value="1"/>
</dbReference>
<dbReference type="Gene3D" id="2.60.40.4070">
    <property type="match status" value="1"/>
</dbReference>
<accession>A0A523UW25</accession>
<protein>
    <submittedName>
        <fullName evidence="2">T9SS type A sorting domain-containing protein</fullName>
    </submittedName>
</protein>
<dbReference type="Proteomes" id="UP000315525">
    <property type="component" value="Unassembled WGS sequence"/>
</dbReference>
<evidence type="ECO:0000313" key="3">
    <source>
        <dbReference type="Proteomes" id="UP000315525"/>
    </source>
</evidence>
<sequence>RISYQIPEQLLVRLTIYDIRGRLVKTLVTETQSPSSYMVEWRGDDGFGRPVPAGVYLYRLDAGRWSATKKTVLLR</sequence>
<comment type="caution">
    <text evidence="2">The sequence shown here is derived from an EMBL/GenBank/DDBJ whole genome shotgun (WGS) entry which is preliminary data.</text>
</comment>
<organism evidence="2 3">
    <name type="scientific">candidate division TA06 bacterium</name>
    <dbReference type="NCBI Taxonomy" id="2250710"/>
    <lineage>
        <taxon>Bacteria</taxon>
        <taxon>Bacteria division TA06</taxon>
    </lineage>
</organism>
<dbReference type="InterPro" id="IPR026444">
    <property type="entry name" value="Secre_tail"/>
</dbReference>
<reference evidence="2 3" key="1">
    <citation type="submission" date="2019-03" db="EMBL/GenBank/DDBJ databases">
        <title>Metabolic potential of uncultured bacteria and archaea associated with petroleum seepage in deep-sea sediments.</title>
        <authorList>
            <person name="Dong X."/>
            <person name="Hubert C."/>
        </authorList>
    </citation>
    <scope>NUCLEOTIDE SEQUENCE [LARGE SCALE GENOMIC DNA]</scope>
    <source>
        <strain evidence="2">E44_bin18</strain>
    </source>
</reference>
<dbReference type="InterPro" id="IPR025965">
    <property type="entry name" value="FlgD/Vpr_Ig-like"/>
</dbReference>
<gene>
    <name evidence="2" type="ORF">E3J62_03190</name>
</gene>
<proteinExistence type="predicted"/>
<feature type="non-terminal residue" evidence="2">
    <location>
        <position position="1"/>
    </location>
</feature>